<protein>
    <submittedName>
        <fullName evidence="3">AsmA family protein</fullName>
    </submittedName>
</protein>
<name>A0ABT3NPN1_9PROT</name>
<evidence type="ECO:0000313" key="4">
    <source>
        <dbReference type="Proteomes" id="UP001526430"/>
    </source>
</evidence>
<feature type="compositionally biased region" description="Low complexity" evidence="1">
    <location>
        <begin position="749"/>
        <end position="761"/>
    </location>
</feature>
<dbReference type="RefSeq" id="WP_301587736.1">
    <property type="nucleotide sequence ID" value="NZ_JAPFQI010000001.1"/>
</dbReference>
<sequence>MRRWLLVALGLVILLPLLVIGGFLLFFDADSFRPRLVEAVSRATGRPFSAERLALTPGLVPVVVLEGARLGNVEGGSRPEMLTLRRAELRLALLPLIGGRAEVRALTLEGGDLLLEKGNWNFTPTRAEVAPAPTPEPTARPAEDGTALDIREVTLRDWVVTVGGERIVVPRARIAGTGLGQPYDLSATLVARGAEALVEGRGGPEGGRISATLPGARVSAEARREGADWQGRLEAQAPRLADLSGLAGRPLPPLTGVSLRAEGGIVGGTPRLASLEATAQGGALPDFTLEGARLSMAAIDGPARLDARGQFRGQPLVITGEATPIAFTEGRPAPVALRAEAAGGTLAVTGQWPGALRVEGRAPELAPVAALAGIGLPPLRDVALAARVTARGTTGAALEELSFNSSAGDLRGNLELGWAGRPSLRGEVQSERLDLDVLTARAAAGAGAPAAQAAPTPSPAPGGPARLIPEVPVDVSALRLFDSDLRFRIGALRWSGTDYRDVSGRLVNEGGRARLDPFQATVPGGRINLRLAADAMADPPALQVAGSGQGLDLGALTRGGPVQGRGDLDMDLRGQGRTTRALAATATGHLGLAVTEGRLTGGWANAVGQIVPGAGGAVPLSCGAFRWRLDRGVARTEVLYLEGAPGRAAGEGTVNLRDETLNGRITVDLRVAGVRVRAPIPVTGTLLDPKLEARGLVEGALAGDLGNQLERLVPGIGGVLPNQAGPSLPDCGAALRVARGGREGPVPAPAARPADPARNPAPVIENLLRGLLR</sequence>
<evidence type="ECO:0000313" key="3">
    <source>
        <dbReference type="EMBL" id="MCW8084125.1"/>
    </source>
</evidence>
<comment type="caution">
    <text evidence="3">The sequence shown here is derived from an EMBL/GenBank/DDBJ whole genome shotgun (WGS) entry which is preliminary data.</text>
</comment>
<dbReference type="PANTHER" id="PTHR30441:SF4">
    <property type="entry name" value="PROTEIN ASMA"/>
    <property type="match status" value="1"/>
</dbReference>
<accession>A0ABT3NPN1</accession>
<gene>
    <name evidence="3" type="ORF">OF850_00655</name>
</gene>
<dbReference type="Pfam" id="PF05170">
    <property type="entry name" value="AsmA"/>
    <property type="match status" value="2"/>
</dbReference>
<reference evidence="3 4" key="1">
    <citation type="submission" date="2022-10" db="EMBL/GenBank/DDBJ databases">
        <title>Roseococcus glaciei nov., sp. nov., isolated from glacier.</title>
        <authorList>
            <person name="Liu Q."/>
            <person name="Xin Y.-H."/>
        </authorList>
    </citation>
    <scope>NUCLEOTIDE SEQUENCE [LARGE SCALE GENOMIC DNA]</scope>
    <source>
        <strain evidence="3 4">MDT2-1-1</strain>
    </source>
</reference>
<proteinExistence type="predicted"/>
<evidence type="ECO:0000259" key="2">
    <source>
        <dbReference type="Pfam" id="PF05170"/>
    </source>
</evidence>
<feature type="domain" description="AsmA" evidence="2">
    <location>
        <begin position="420"/>
        <end position="634"/>
    </location>
</feature>
<evidence type="ECO:0000256" key="1">
    <source>
        <dbReference type="SAM" id="MobiDB-lite"/>
    </source>
</evidence>
<keyword evidence="4" id="KW-1185">Reference proteome</keyword>
<feature type="domain" description="AsmA" evidence="2">
    <location>
        <begin position="6"/>
        <end position="125"/>
    </location>
</feature>
<feature type="region of interest" description="Disordered" evidence="1">
    <location>
        <begin position="447"/>
        <end position="466"/>
    </location>
</feature>
<dbReference type="InterPro" id="IPR007844">
    <property type="entry name" value="AsmA"/>
</dbReference>
<feature type="region of interest" description="Disordered" evidence="1">
    <location>
        <begin position="742"/>
        <end position="761"/>
    </location>
</feature>
<dbReference type="InterPro" id="IPR052894">
    <property type="entry name" value="AsmA-related"/>
</dbReference>
<dbReference type="EMBL" id="JAPFQI010000001">
    <property type="protein sequence ID" value="MCW8084125.1"/>
    <property type="molecule type" value="Genomic_DNA"/>
</dbReference>
<dbReference type="Proteomes" id="UP001526430">
    <property type="component" value="Unassembled WGS sequence"/>
</dbReference>
<dbReference type="PANTHER" id="PTHR30441">
    <property type="entry name" value="DUF748 DOMAIN-CONTAINING PROTEIN"/>
    <property type="match status" value="1"/>
</dbReference>
<organism evidence="3 4">
    <name type="scientific">Sabulicella glaciei</name>
    <dbReference type="NCBI Taxonomy" id="2984948"/>
    <lineage>
        <taxon>Bacteria</taxon>
        <taxon>Pseudomonadati</taxon>
        <taxon>Pseudomonadota</taxon>
        <taxon>Alphaproteobacteria</taxon>
        <taxon>Acetobacterales</taxon>
        <taxon>Acetobacteraceae</taxon>
        <taxon>Sabulicella</taxon>
    </lineage>
</organism>